<dbReference type="InterPro" id="IPR036236">
    <property type="entry name" value="Znf_C2H2_sf"/>
</dbReference>
<gene>
    <name evidence="10" type="ORF">K461DRAFT_255811</name>
</gene>
<dbReference type="GO" id="GO:0005681">
    <property type="term" value="C:spliceosomal complex"/>
    <property type="evidence" value="ECO:0007669"/>
    <property type="project" value="InterPro"/>
</dbReference>
<dbReference type="Gene3D" id="3.30.160.60">
    <property type="entry name" value="Classic Zinc Finger"/>
    <property type="match status" value="1"/>
</dbReference>
<dbReference type="InterPro" id="IPR000690">
    <property type="entry name" value="Matrin/U1-C_Znf_C2H2"/>
</dbReference>
<evidence type="ECO:0000256" key="8">
    <source>
        <dbReference type="SAM" id="MobiDB-lite"/>
    </source>
</evidence>
<keyword evidence="11" id="KW-1185">Reference proteome</keyword>
<dbReference type="EMBL" id="ML996085">
    <property type="protein sequence ID" value="KAF2153526.1"/>
    <property type="molecule type" value="Genomic_DNA"/>
</dbReference>
<dbReference type="SMART" id="SM00451">
    <property type="entry name" value="ZnF_U1"/>
    <property type="match status" value="1"/>
</dbReference>
<dbReference type="InterPro" id="IPR021966">
    <property type="entry name" value="SF3a60_bindingd"/>
</dbReference>
<feature type="region of interest" description="Disordered" evidence="8">
    <location>
        <begin position="322"/>
        <end position="374"/>
    </location>
</feature>
<dbReference type="InterPro" id="IPR013087">
    <property type="entry name" value="Znf_C2H2_type"/>
</dbReference>
<dbReference type="Pfam" id="PF11931">
    <property type="entry name" value="SF3a60_Prp9_C"/>
    <property type="match status" value="1"/>
</dbReference>
<keyword evidence="3" id="KW-0597">Phosphoprotein</keyword>
<evidence type="ECO:0000256" key="6">
    <source>
        <dbReference type="ARBA" id="ARBA00022833"/>
    </source>
</evidence>
<evidence type="ECO:0000256" key="5">
    <source>
        <dbReference type="ARBA" id="ARBA00022771"/>
    </source>
</evidence>
<comment type="subcellular location">
    <subcellularLocation>
        <location evidence="1">Nucleus</location>
    </subcellularLocation>
</comment>
<sequence length="502" mass="57721">MVLEDLRLIHEDNERLEQAIAERFLEDHTSIRHRLGRDHQIASFLERTRTNSLRAKEIYTDTANERLKEIQAIATGENFTEFNKRLEDIRAFHKRYPGQPTDNLERAYKRRAVGDYAPFAPEVDLQFTGEEGYGRYFDLQQLHEEYVNLPGLKRRLNYLQYLDAFDDFGSFPRAEKMKEQYFTYLNGLVRYLESFMRKVKPLENLDKLFGAFDKEFEEAWEQDKVPGWQKDVANGATSNGPATQGTGEGIWCDDCEKEFSNENVYKGHLNGKKHLRNAQAKKARGEEAGANGANGLAKKDPALQRLKEKAVAEREFRIKKLAGAMKTERSDTKTEVERKQAQTPKEREQEREAKLNEELNGTGGGGAAEEEGDDEDIKANPLHLPLAWDGKPIPFWLYKLHGLGVEYPCEICGNYVYMGRRAYEKHFSEARHLYGLKCLGITNSSMFREITGIAEAVDLWDKLQKDKKVETTKENDVIQMEDSQGNVMPEKVYNDLLKAGLL</sequence>
<dbReference type="PROSITE" id="PS50171">
    <property type="entry name" value="ZF_MATRIN"/>
    <property type="match status" value="1"/>
</dbReference>
<dbReference type="GO" id="GO:0000398">
    <property type="term" value="P:mRNA splicing, via spliceosome"/>
    <property type="evidence" value="ECO:0007669"/>
    <property type="project" value="InterPro"/>
</dbReference>
<dbReference type="Pfam" id="PF12171">
    <property type="entry name" value="zf-C2H2_jaz"/>
    <property type="match status" value="1"/>
</dbReference>
<feature type="compositionally biased region" description="Basic and acidic residues" evidence="8">
    <location>
        <begin position="326"/>
        <end position="357"/>
    </location>
</feature>
<evidence type="ECO:0000256" key="7">
    <source>
        <dbReference type="ARBA" id="ARBA00023242"/>
    </source>
</evidence>
<feature type="region of interest" description="Disordered" evidence="8">
    <location>
        <begin position="277"/>
        <end position="302"/>
    </location>
</feature>
<keyword evidence="4" id="KW-0479">Metal-binding</keyword>
<reference evidence="10" key="1">
    <citation type="journal article" date="2020" name="Stud. Mycol.">
        <title>101 Dothideomycetes genomes: a test case for predicting lifestyles and emergence of pathogens.</title>
        <authorList>
            <person name="Haridas S."/>
            <person name="Albert R."/>
            <person name="Binder M."/>
            <person name="Bloem J."/>
            <person name="Labutti K."/>
            <person name="Salamov A."/>
            <person name="Andreopoulos B."/>
            <person name="Baker S."/>
            <person name="Barry K."/>
            <person name="Bills G."/>
            <person name="Bluhm B."/>
            <person name="Cannon C."/>
            <person name="Castanera R."/>
            <person name="Culley D."/>
            <person name="Daum C."/>
            <person name="Ezra D."/>
            <person name="Gonzalez J."/>
            <person name="Henrissat B."/>
            <person name="Kuo A."/>
            <person name="Liang C."/>
            <person name="Lipzen A."/>
            <person name="Lutzoni F."/>
            <person name="Magnuson J."/>
            <person name="Mondo S."/>
            <person name="Nolan M."/>
            <person name="Ohm R."/>
            <person name="Pangilinan J."/>
            <person name="Park H.-J."/>
            <person name="Ramirez L."/>
            <person name="Alfaro M."/>
            <person name="Sun H."/>
            <person name="Tritt A."/>
            <person name="Yoshinaga Y."/>
            <person name="Zwiers L.-H."/>
            <person name="Turgeon B."/>
            <person name="Goodwin S."/>
            <person name="Spatafora J."/>
            <person name="Crous P."/>
            <person name="Grigoriev I."/>
        </authorList>
    </citation>
    <scope>NUCLEOTIDE SEQUENCE</scope>
    <source>
        <strain evidence="10">CBS 260.36</strain>
    </source>
</reference>
<evidence type="ECO:0000256" key="4">
    <source>
        <dbReference type="ARBA" id="ARBA00022723"/>
    </source>
</evidence>
<proteinExistence type="inferred from homology"/>
<dbReference type="Pfam" id="PF12108">
    <property type="entry name" value="SF3a60_bindingd"/>
    <property type="match status" value="1"/>
</dbReference>
<evidence type="ECO:0000313" key="10">
    <source>
        <dbReference type="EMBL" id="KAF2153526.1"/>
    </source>
</evidence>
<name>A0A9P4J1Q1_9PEZI</name>
<comment type="similarity">
    <text evidence="2">Belongs to the SF3A3 family.</text>
</comment>
<dbReference type="InterPro" id="IPR024598">
    <property type="entry name" value="SF3a60/Prp9_C"/>
</dbReference>
<keyword evidence="6" id="KW-0862">Zinc</keyword>
<dbReference type="InterPro" id="IPR051421">
    <property type="entry name" value="RNA_Proc_DNA_Dmg_Regulator"/>
</dbReference>
<dbReference type="PROSITE" id="PS00028">
    <property type="entry name" value="ZINC_FINGER_C2H2_1"/>
    <property type="match status" value="1"/>
</dbReference>
<dbReference type="Pfam" id="PF16837">
    <property type="entry name" value="SF3A3"/>
    <property type="match status" value="1"/>
</dbReference>
<dbReference type="InterPro" id="IPR003604">
    <property type="entry name" value="Matrin/U1-like-C_Znf_C2H2"/>
</dbReference>
<evidence type="ECO:0000256" key="3">
    <source>
        <dbReference type="ARBA" id="ARBA00022553"/>
    </source>
</evidence>
<dbReference type="GO" id="GO:0008270">
    <property type="term" value="F:zinc ion binding"/>
    <property type="evidence" value="ECO:0007669"/>
    <property type="project" value="UniProtKB-KW"/>
</dbReference>
<protein>
    <submittedName>
        <fullName evidence="10">Splicing factor 3a subunit 3</fullName>
    </submittedName>
</protein>
<evidence type="ECO:0000256" key="2">
    <source>
        <dbReference type="ARBA" id="ARBA00008776"/>
    </source>
</evidence>
<comment type="caution">
    <text evidence="10">The sequence shown here is derived from an EMBL/GenBank/DDBJ whole genome shotgun (WGS) entry which is preliminary data.</text>
</comment>
<dbReference type="PANTHER" id="PTHR12786">
    <property type="entry name" value="SPLICING FACTOR SF3A-RELATED"/>
    <property type="match status" value="1"/>
</dbReference>
<organism evidence="10 11">
    <name type="scientific">Myriangium duriaei CBS 260.36</name>
    <dbReference type="NCBI Taxonomy" id="1168546"/>
    <lineage>
        <taxon>Eukaryota</taxon>
        <taxon>Fungi</taxon>
        <taxon>Dikarya</taxon>
        <taxon>Ascomycota</taxon>
        <taxon>Pezizomycotina</taxon>
        <taxon>Dothideomycetes</taxon>
        <taxon>Dothideomycetidae</taxon>
        <taxon>Myriangiales</taxon>
        <taxon>Myriangiaceae</taxon>
        <taxon>Myriangium</taxon>
    </lineage>
</organism>
<dbReference type="AlphaFoldDB" id="A0A9P4J1Q1"/>
<feature type="domain" description="Matrin-type" evidence="9">
    <location>
        <begin position="407"/>
        <end position="438"/>
    </location>
</feature>
<evidence type="ECO:0000259" key="9">
    <source>
        <dbReference type="PROSITE" id="PS50171"/>
    </source>
</evidence>
<dbReference type="InterPro" id="IPR031774">
    <property type="entry name" value="SF3A3_dom"/>
</dbReference>
<accession>A0A9P4J1Q1</accession>
<dbReference type="GO" id="GO:0003723">
    <property type="term" value="F:RNA binding"/>
    <property type="evidence" value="ECO:0007669"/>
    <property type="project" value="InterPro"/>
</dbReference>
<dbReference type="PANTHER" id="PTHR12786:SF2">
    <property type="entry name" value="SPLICING FACTOR 3A SUBUNIT 3"/>
    <property type="match status" value="1"/>
</dbReference>
<evidence type="ECO:0000313" key="11">
    <source>
        <dbReference type="Proteomes" id="UP000799439"/>
    </source>
</evidence>
<dbReference type="OrthoDB" id="2160351at2759"/>
<dbReference type="Proteomes" id="UP000799439">
    <property type="component" value="Unassembled WGS sequence"/>
</dbReference>
<keyword evidence="5" id="KW-0863">Zinc-finger</keyword>
<dbReference type="SUPFAM" id="SSF57667">
    <property type="entry name" value="beta-beta-alpha zinc fingers"/>
    <property type="match status" value="1"/>
</dbReference>
<dbReference type="SMART" id="SM00355">
    <property type="entry name" value="ZnF_C2H2"/>
    <property type="match status" value="2"/>
</dbReference>
<keyword evidence="7" id="KW-0539">Nucleus</keyword>
<evidence type="ECO:0000256" key="1">
    <source>
        <dbReference type="ARBA" id="ARBA00004123"/>
    </source>
</evidence>
<dbReference type="InterPro" id="IPR022755">
    <property type="entry name" value="Znf_C2H2_jaz"/>
</dbReference>